<dbReference type="GO" id="GO:0046872">
    <property type="term" value="F:metal ion binding"/>
    <property type="evidence" value="ECO:0007669"/>
    <property type="project" value="UniProtKB-KW"/>
</dbReference>
<evidence type="ECO:0000256" key="8">
    <source>
        <dbReference type="ARBA" id="ARBA00023014"/>
    </source>
</evidence>
<dbReference type="SMART" id="SM00986">
    <property type="entry name" value="UDG"/>
    <property type="match status" value="1"/>
</dbReference>
<keyword evidence="8" id="KW-0411">Iron-sulfur</keyword>
<evidence type="ECO:0000256" key="1">
    <source>
        <dbReference type="ARBA" id="ARBA00006521"/>
    </source>
</evidence>
<dbReference type="SMART" id="SM00987">
    <property type="entry name" value="UreE_C"/>
    <property type="match status" value="1"/>
</dbReference>
<accession>A0A8J3F7J6</accession>
<dbReference type="PANTHER" id="PTHR33693:SF9">
    <property type="entry name" value="TYPE-4 URACIL-DNA GLYCOSYLASE"/>
    <property type="match status" value="1"/>
</dbReference>
<dbReference type="CDD" id="cd10030">
    <property type="entry name" value="UDG-F4_TTUDGA_SPO1dp_like"/>
    <property type="match status" value="1"/>
</dbReference>
<dbReference type="GO" id="GO:0051539">
    <property type="term" value="F:4 iron, 4 sulfur cluster binding"/>
    <property type="evidence" value="ECO:0007669"/>
    <property type="project" value="UniProtKB-KW"/>
</dbReference>
<keyword evidence="7" id="KW-0408">Iron</keyword>
<evidence type="ECO:0000256" key="4">
    <source>
        <dbReference type="ARBA" id="ARBA00022723"/>
    </source>
</evidence>
<dbReference type="GO" id="GO:0006281">
    <property type="term" value="P:DNA repair"/>
    <property type="evidence" value="ECO:0007669"/>
    <property type="project" value="UniProtKB-KW"/>
</dbReference>
<proteinExistence type="inferred from homology"/>
<keyword evidence="12" id="KW-1185">Reference proteome</keyword>
<dbReference type="InterPro" id="IPR051536">
    <property type="entry name" value="UDG_Type-4/5"/>
</dbReference>
<feature type="domain" description="Uracil-DNA glycosylase-like" evidence="10">
    <location>
        <begin position="44"/>
        <end position="212"/>
    </location>
</feature>
<keyword evidence="5" id="KW-0227">DNA damage</keyword>
<evidence type="ECO:0000313" key="12">
    <source>
        <dbReference type="Proteomes" id="UP000649739"/>
    </source>
</evidence>
<dbReference type="Proteomes" id="UP000649739">
    <property type="component" value="Unassembled WGS sequence"/>
</dbReference>
<dbReference type="EMBL" id="BMQB01000001">
    <property type="protein sequence ID" value="GGJ77399.1"/>
    <property type="molecule type" value="Genomic_DNA"/>
</dbReference>
<dbReference type="PANTHER" id="PTHR33693">
    <property type="entry name" value="TYPE-5 URACIL-DNA GLYCOSYLASE"/>
    <property type="match status" value="1"/>
</dbReference>
<comment type="caution">
    <text evidence="11">The sequence shown here is derived from an EMBL/GenBank/DDBJ whole genome shotgun (WGS) entry which is preliminary data.</text>
</comment>
<name>A0A8J3F7J6_9ACTN</name>
<dbReference type="InterPro" id="IPR005122">
    <property type="entry name" value="Uracil-DNA_glycosylase-like"/>
</dbReference>
<organism evidence="11 12">
    <name type="scientific">Pilimelia anulata</name>
    <dbReference type="NCBI Taxonomy" id="53371"/>
    <lineage>
        <taxon>Bacteria</taxon>
        <taxon>Bacillati</taxon>
        <taxon>Actinomycetota</taxon>
        <taxon>Actinomycetes</taxon>
        <taxon>Micromonosporales</taxon>
        <taxon>Micromonosporaceae</taxon>
        <taxon>Pilimelia</taxon>
    </lineage>
</organism>
<dbReference type="GO" id="GO:0097506">
    <property type="term" value="F:deaminated base DNA N-glycosylase activity"/>
    <property type="evidence" value="ECO:0007669"/>
    <property type="project" value="UniProtKB-ARBA"/>
</dbReference>
<dbReference type="NCBIfam" id="TIGR03914">
    <property type="entry name" value="UDG_fam_dom"/>
    <property type="match status" value="1"/>
</dbReference>
<dbReference type="InterPro" id="IPR005273">
    <property type="entry name" value="Ura-DNA_glyco_family4"/>
</dbReference>
<evidence type="ECO:0000256" key="5">
    <source>
        <dbReference type="ARBA" id="ARBA00022763"/>
    </source>
</evidence>
<keyword evidence="3" id="KW-0004">4Fe-4S</keyword>
<protein>
    <recommendedName>
        <fullName evidence="2">Type-4 uracil-DNA glycosylase</fullName>
    </recommendedName>
</protein>
<reference evidence="11" key="1">
    <citation type="journal article" date="2014" name="Int. J. Syst. Evol. Microbiol.">
        <title>Complete genome sequence of Corynebacterium casei LMG S-19264T (=DSM 44701T), isolated from a smear-ripened cheese.</title>
        <authorList>
            <consortium name="US DOE Joint Genome Institute (JGI-PGF)"/>
            <person name="Walter F."/>
            <person name="Albersmeier A."/>
            <person name="Kalinowski J."/>
            <person name="Ruckert C."/>
        </authorList>
    </citation>
    <scope>NUCLEOTIDE SEQUENCE</scope>
    <source>
        <strain evidence="11">JCM 3090</strain>
    </source>
</reference>
<evidence type="ECO:0000256" key="6">
    <source>
        <dbReference type="ARBA" id="ARBA00022801"/>
    </source>
</evidence>
<dbReference type="SUPFAM" id="SSF52141">
    <property type="entry name" value="Uracil-DNA glycosylase-like"/>
    <property type="match status" value="1"/>
</dbReference>
<dbReference type="Pfam" id="PF03167">
    <property type="entry name" value="UDG"/>
    <property type="match status" value="1"/>
</dbReference>
<evidence type="ECO:0000256" key="2">
    <source>
        <dbReference type="ARBA" id="ARBA00019403"/>
    </source>
</evidence>
<dbReference type="AlphaFoldDB" id="A0A8J3F7J6"/>
<dbReference type="Gene3D" id="3.40.470.10">
    <property type="entry name" value="Uracil-DNA glycosylase-like domain"/>
    <property type="match status" value="1"/>
</dbReference>
<comment type="similarity">
    <text evidence="1">Belongs to the uracil-DNA glycosylase (UDG) superfamily. Type 4 (UDGa) family.</text>
</comment>
<keyword evidence="6" id="KW-0378">Hydrolase</keyword>
<keyword evidence="4" id="KW-0479">Metal-binding</keyword>
<dbReference type="InterPro" id="IPR036895">
    <property type="entry name" value="Uracil-DNA_glycosylase-like_sf"/>
</dbReference>
<evidence type="ECO:0000313" key="11">
    <source>
        <dbReference type="EMBL" id="GGJ77399.1"/>
    </source>
</evidence>
<keyword evidence="9" id="KW-0234">DNA repair</keyword>
<sequence>MAPTTGAPGAARYVPDHADLDALRAAVDGCRGCTLYRDTTQGVGGAGPADATVVLVGEQPGDAEDRQGAPFVGPAGRVLRRAVDEAGLPADRTYRTNAVKHFGHTLRGERRIHRTPTRTEVAACRPWLVAEFGRLRPTLVVALGATAGRALFGPDFRVTRDRGTLLPWPRSAEHPADFPDTGARALATIHPSAVLRADDRETAYAGLVADLRTAAAAL</sequence>
<gene>
    <name evidence="11" type="ORF">GCM10010123_04220</name>
</gene>
<dbReference type="RefSeq" id="WP_189168273.1">
    <property type="nucleotide sequence ID" value="NZ_BMQB01000001.1"/>
</dbReference>
<evidence type="ECO:0000259" key="10">
    <source>
        <dbReference type="SMART" id="SM00986"/>
    </source>
</evidence>
<evidence type="ECO:0000256" key="7">
    <source>
        <dbReference type="ARBA" id="ARBA00023004"/>
    </source>
</evidence>
<evidence type="ECO:0000256" key="9">
    <source>
        <dbReference type="ARBA" id="ARBA00023204"/>
    </source>
</evidence>
<reference evidence="11" key="2">
    <citation type="submission" date="2020-09" db="EMBL/GenBank/DDBJ databases">
        <authorList>
            <person name="Sun Q."/>
            <person name="Ohkuma M."/>
        </authorList>
    </citation>
    <scope>NUCLEOTIDE SEQUENCE</scope>
    <source>
        <strain evidence="11">JCM 3090</strain>
    </source>
</reference>
<evidence type="ECO:0000256" key="3">
    <source>
        <dbReference type="ARBA" id="ARBA00022485"/>
    </source>
</evidence>